<dbReference type="AlphaFoldDB" id="A0A1G6SZP1"/>
<dbReference type="SUPFAM" id="SSF51735">
    <property type="entry name" value="NAD(P)-binding Rossmann-fold domains"/>
    <property type="match status" value="1"/>
</dbReference>
<feature type="domain" description="GFO/IDH/MocA-like oxidoreductase" evidence="2">
    <location>
        <begin position="145"/>
        <end position="265"/>
    </location>
</feature>
<dbReference type="InterPro" id="IPR036291">
    <property type="entry name" value="NAD(P)-bd_dom_sf"/>
</dbReference>
<dbReference type="Pfam" id="PF01408">
    <property type="entry name" value="GFO_IDH_MocA"/>
    <property type="match status" value="1"/>
</dbReference>
<name>A0A1G6SZP1_9ACTN</name>
<feature type="domain" description="Gfo/Idh/MocA-like oxidoreductase N-terminal" evidence="1">
    <location>
        <begin position="11"/>
        <end position="134"/>
    </location>
</feature>
<dbReference type="Gene3D" id="3.40.50.720">
    <property type="entry name" value="NAD(P)-binding Rossmann-like Domain"/>
    <property type="match status" value="1"/>
</dbReference>
<dbReference type="STRING" id="675864.SAMN04489747_0460"/>
<dbReference type="Proteomes" id="UP000198546">
    <property type="component" value="Chromosome i"/>
</dbReference>
<dbReference type="RefSeq" id="WP_172803974.1">
    <property type="nucleotide sequence ID" value="NZ_LT629688.1"/>
</dbReference>
<dbReference type="Pfam" id="PF22725">
    <property type="entry name" value="GFO_IDH_MocA_C3"/>
    <property type="match status" value="1"/>
</dbReference>
<keyword evidence="4" id="KW-1185">Reference proteome</keyword>
<dbReference type="SUPFAM" id="SSF55347">
    <property type="entry name" value="Glyceraldehyde-3-phosphate dehydrogenase-like, C-terminal domain"/>
    <property type="match status" value="1"/>
</dbReference>
<proteinExistence type="predicted"/>
<reference evidence="3 4" key="1">
    <citation type="submission" date="2016-10" db="EMBL/GenBank/DDBJ databases">
        <authorList>
            <person name="de Groot N.N."/>
        </authorList>
    </citation>
    <scope>NUCLEOTIDE SEQUENCE [LARGE SCALE GENOMIC DNA]</scope>
    <source>
        <strain evidence="3 4">MON 2.2</strain>
    </source>
</reference>
<protein>
    <submittedName>
        <fullName evidence="3">Predicted dehydrogenase</fullName>
    </submittedName>
</protein>
<gene>
    <name evidence="3" type="ORF">SAMN04489747_0460</name>
</gene>
<dbReference type="GO" id="GO:0000166">
    <property type="term" value="F:nucleotide binding"/>
    <property type="evidence" value="ECO:0007669"/>
    <property type="project" value="InterPro"/>
</dbReference>
<evidence type="ECO:0000259" key="1">
    <source>
        <dbReference type="Pfam" id="PF01408"/>
    </source>
</evidence>
<sequence length="376" mass="40294">MSGPARAGRVLRAAVVGAGAVSRLHVRALEASPHARLVAVTDQQRERAEALVDGCTPDPDGSLPRVHDDLATLLATEQVDVVHICTPPGPHREQTEAAVAAGAHVVCEKPPALSLDDLEAMTDAARRAGRELAVVFQQRTGSAVEHVRGLLTSGRLGRPLVALCHTLWYRDADYFAEPWRGRWATEGGGTTLSHSVHQIDLMVHLLGDWASVRADLWRLDREVETEDVSTATVRFAGGTVASLVASVLSPRQTSSLRIDTEHATVTLDHLYGHGHDHWRITPAAHVTTEEAAGWALPAAERPSSHDDLVASVYASLAGGRPLPDVVTAPARALEIVTAIYASAELGSEVTPEQLRTDPHRAGLKSTVRDLRTVPAR</sequence>
<accession>A0A1G6SZP1</accession>
<evidence type="ECO:0000259" key="2">
    <source>
        <dbReference type="Pfam" id="PF22725"/>
    </source>
</evidence>
<dbReference type="InterPro" id="IPR055170">
    <property type="entry name" value="GFO_IDH_MocA-like_dom"/>
</dbReference>
<dbReference type="InterPro" id="IPR052515">
    <property type="entry name" value="Gfo/Idh/MocA_Oxidoreductase"/>
</dbReference>
<evidence type="ECO:0000313" key="3">
    <source>
        <dbReference type="EMBL" id="SDD21565.1"/>
    </source>
</evidence>
<dbReference type="Gene3D" id="3.30.360.10">
    <property type="entry name" value="Dihydrodipicolinate Reductase, domain 2"/>
    <property type="match status" value="1"/>
</dbReference>
<dbReference type="InterPro" id="IPR000683">
    <property type="entry name" value="Gfo/Idh/MocA-like_OxRdtase_N"/>
</dbReference>
<organism evidence="3 4">
    <name type="scientific">Auraticoccus monumenti</name>
    <dbReference type="NCBI Taxonomy" id="675864"/>
    <lineage>
        <taxon>Bacteria</taxon>
        <taxon>Bacillati</taxon>
        <taxon>Actinomycetota</taxon>
        <taxon>Actinomycetes</taxon>
        <taxon>Propionibacteriales</taxon>
        <taxon>Propionibacteriaceae</taxon>
        <taxon>Auraticoccus</taxon>
    </lineage>
</organism>
<dbReference type="PANTHER" id="PTHR43249">
    <property type="entry name" value="UDP-N-ACETYL-2-AMINO-2-DEOXY-D-GLUCURONATE OXIDASE"/>
    <property type="match status" value="1"/>
</dbReference>
<dbReference type="PANTHER" id="PTHR43249:SF1">
    <property type="entry name" value="D-GLUCOSIDE 3-DEHYDROGENASE"/>
    <property type="match status" value="1"/>
</dbReference>
<evidence type="ECO:0000313" key="4">
    <source>
        <dbReference type="Proteomes" id="UP000198546"/>
    </source>
</evidence>
<dbReference type="EMBL" id="LT629688">
    <property type="protein sequence ID" value="SDD21565.1"/>
    <property type="molecule type" value="Genomic_DNA"/>
</dbReference>